<evidence type="ECO:0000256" key="1">
    <source>
        <dbReference type="SAM" id="MobiDB-lite"/>
    </source>
</evidence>
<feature type="region of interest" description="Disordered" evidence="1">
    <location>
        <begin position="1"/>
        <end position="146"/>
    </location>
</feature>
<organism evidence="2 3">
    <name type="scientific">Orchesella cincta</name>
    <name type="common">Springtail</name>
    <name type="synonym">Podura cincta</name>
    <dbReference type="NCBI Taxonomy" id="48709"/>
    <lineage>
        <taxon>Eukaryota</taxon>
        <taxon>Metazoa</taxon>
        <taxon>Ecdysozoa</taxon>
        <taxon>Arthropoda</taxon>
        <taxon>Hexapoda</taxon>
        <taxon>Collembola</taxon>
        <taxon>Entomobryomorpha</taxon>
        <taxon>Entomobryoidea</taxon>
        <taxon>Orchesellidae</taxon>
        <taxon>Orchesellinae</taxon>
        <taxon>Orchesella</taxon>
    </lineage>
</organism>
<feature type="compositionally biased region" description="Polar residues" evidence="1">
    <location>
        <begin position="18"/>
        <end position="27"/>
    </location>
</feature>
<evidence type="ECO:0000313" key="3">
    <source>
        <dbReference type="Proteomes" id="UP000094527"/>
    </source>
</evidence>
<name>A0A1D2NLZ6_ORCCI</name>
<accession>A0A1D2NLZ6</accession>
<protein>
    <submittedName>
        <fullName evidence="2">Basement membrane-specific heparan sulfate proteoglycan core protein</fullName>
    </submittedName>
</protein>
<dbReference type="AlphaFoldDB" id="A0A1D2NLZ6"/>
<gene>
    <name evidence="2" type="ORF">Ocin01_00408</name>
</gene>
<reference evidence="2 3" key="1">
    <citation type="journal article" date="2016" name="Genome Biol. Evol.">
        <title>Gene Family Evolution Reflects Adaptation to Soil Environmental Stressors in the Genome of the Collembolan Orchesella cincta.</title>
        <authorList>
            <person name="Faddeeva-Vakhrusheva A."/>
            <person name="Derks M.F."/>
            <person name="Anvar S.Y."/>
            <person name="Agamennone V."/>
            <person name="Suring W."/>
            <person name="Smit S."/>
            <person name="van Straalen N.M."/>
            <person name="Roelofs D."/>
        </authorList>
    </citation>
    <scope>NUCLEOTIDE SEQUENCE [LARGE SCALE GENOMIC DNA]</scope>
    <source>
        <tissue evidence="2">Mixed pool</tissue>
    </source>
</reference>
<feature type="compositionally biased region" description="Basic and acidic residues" evidence="1">
    <location>
        <begin position="40"/>
        <end position="52"/>
    </location>
</feature>
<dbReference type="Proteomes" id="UP000094527">
    <property type="component" value="Unassembled WGS sequence"/>
</dbReference>
<sequence length="279" mass="31368">MTKSENDLVFEEDHETSRNLIITGKSSSPHKRGKTNSSDKVIDKNKRFKWEPNDDPGDGVGRLSQPSHRRPSSSSKIPKELSVGLASPYRLTNEGRKRATRVSETDDEDLINSGDELGSGERPATEYSPSVGGTGGPGPGRGDESTSFEKRYYRIALTIGKSWSPSLETRSSSAFAVYQHELEREIRQVMSLEAEHIQIVNFQNINDPAFVRCVFDLGVVGTPTEQVEEEFLTYLDVGSIGQLRIRRDGFSVRDIGGKKREFSWQRKWMDVSYYVELTL</sequence>
<evidence type="ECO:0000313" key="2">
    <source>
        <dbReference type="EMBL" id="ODN06257.1"/>
    </source>
</evidence>
<keyword evidence="3" id="KW-1185">Reference proteome</keyword>
<dbReference type="EMBL" id="LJIJ01000008">
    <property type="protein sequence ID" value="ODN06257.1"/>
    <property type="molecule type" value="Genomic_DNA"/>
</dbReference>
<proteinExistence type="predicted"/>
<feature type="compositionally biased region" description="Basic and acidic residues" evidence="1">
    <location>
        <begin position="93"/>
        <end position="104"/>
    </location>
</feature>
<comment type="caution">
    <text evidence="2">The sequence shown here is derived from an EMBL/GenBank/DDBJ whole genome shotgun (WGS) entry which is preliminary data.</text>
</comment>